<dbReference type="InterPro" id="IPR015797">
    <property type="entry name" value="NUDIX_hydrolase-like_dom_sf"/>
</dbReference>
<dbReference type="InterPro" id="IPR047127">
    <property type="entry name" value="MutT-like"/>
</dbReference>
<dbReference type="Pfam" id="PF14815">
    <property type="entry name" value="NUDIX_4"/>
    <property type="match status" value="1"/>
</dbReference>
<dbReference type="GO" id="GO:0006281">
    <property type="term" value="P:DNA repair"/>
    <property type="evidence" value="ECO:0007669"/>
    <property type="project" value="UniProtKB-KW"/>
</dbReference>
<comment type="similarity">
    <text evidence="2">Belongs to the Nudix hydrolase family.</text>
</comment>
<dbReference type="GO" id="GO:0046872">
    <property type="term" value="F:metal ion binding"/>
    <property type="evidence" value="ECO:0007669"/>
    <property type="project" value="UniProtKB-KW"/>
</dbReference>
<protein>
    <recommendedName>
        <fullName evidence="11">8-oxo-dGTP diphosphatase</fullName>
        <ecNumber evidence="11">3.6.1.55</ecNumber>
    </recommendedName>
</protein>
<keyword evidence="3" id="KW-0515">Mutator protein</keyword>
<proteinExistence type="inferred from homology"/>
<evidence type="ECO:0000256" key="7">
    <source>
        <dbReference type="ARBA" id="ARBA00022801"/>
    </source>
</evidence>
<dbReference type="AlphaFoldDB" id="A0A200JCT0"/>
<dbReference type="SUPFAM" id="SSF55811">
    <property type="entry name" value="Nudix"/>
    <property type="match status" value="1"/>
</dbReference>
<dbReference type="InterPro" id="IPR020476">
    <property type="entry name" value="Nudix_hydrolase"/>
</dbReference>
<dbReference type="GO" id="GO:0006260">
    <property type="term" value="P:DNA replication"/>
    <property type="evidence" value="ECO:0007669"/>
    <property type="project" value="UniProtKB-KW"/>
</dbReference>
<accession>A0A200JCT0</accession>
<sequence length="180" mass="20537">MKEILTYNFGEEKKLELIFTKTEEKVYAYNAVSYTHLDVYKRPIKVRVNRMKKQIKVVGAVIEKDGKILCAQRGQGKSLGGFWEFPGGKIEESETPQQALEREIKEELLCEVAIKNKIITASYEYDFGIVELTTFFCELISGEPKLTEHESIKWLPISELSSLEWAPADIPTIDCLVKGV</sequence>
<dbReference type="InterPro" id="IPR000086">
    <property type="entry name" value="NUDIX_hydrolase_dom"/>
</dbReference>
<dbReference type="EC" id="3.6.1.55" evidence="11"/>
<evidence type="ECO:0000256" key="2">
    <source>
        <dbReference type="ARBA" id="ARBA00005582"/>
    </source>
</evidence>
<name>A0A200JCT0_9ENTE</name>
<evidence type="ECO:0000256" key="8">
    <source>
        <dbReference type="ARBA" id="ARBA00022842"/>
    </source>
</evidence>
<dbReference type="GO" id="GO:0035539">
    <property type="term" value="F:8-oxo-7,8-dihydrodeoxyguanosine triphosphate pyrophosphatase activity"/>
    <property type="evidence" value="ECO:0007669"/>
    <property type="project" value="UniProtKB-EC"/>
</dbReference>
<dbReference type="GO" id="GO:0044716">
    <property type="term" value="F:8-oxo-GDP phosphatase activity"/>
    <property type="evidence" value="ECO:0007669"/>
    <property type="project" value="TreeGrafter"/>
</dbReference>
<reference evidence="13" key="1">
    <citation type="submission" date="2017-05" db="EMBL/GenBank/DDBJ databases">
        <title>The Genome Sequence of Enterococcus sp. 9D6_DIV0238.</title>
        <authorList>
            <consortium name="The Broad Institute Genomics Platform"/>
            <consortium name="The Broad Institute Genomic Center for Infectious Diseases"/>
            <person name="Earl A."/>
            <person name="Manson A."/>
            <person name="Schwartman J."/>
            <person name="Gilmore M."/>
            <person name="Abouelleil A."/>
            <person name="Cao P."/>
            <person name="Chapman S."/>
            <person name="Cusick C."/>
            <person name="Shea T."/>
            <person name="Young S."/>
            <person name="Neafsey D."/>
            <person name="Nusbaum C."/>
            <person name="Birren B."/>
        </authorList>
    </citation>
    <scope>NUCLEOTIDE SEQUENCE [LARGE SCALE GENOMIC DNA]</scope>
    <source>
        <strain evidence="13">9D6_DIV0238</strain>
    </source>
</reference>
<evidence type="ECO:0000256" key="6">
    <source>
        <dbReference type="ARBA" id="ARBA00022763"/>
    </source>
</evidence>
<keyword evidence="9" id="KW-0234">DNA repair</keyword>
<dbReference type="InterPro" id="IPR029119">
    <property type="entry name" value="MutY_C"/>
</dbReference>
<dbReference type="PANTHER" id="PTHR47707:SF1">
    <property type="entry name" value="NUDIX HYDROLASE FAMILY PROTEIN"/>
    <property type="match status" value="1"/>
</dbReference>
<evidence type="ECO:0000256" key="9">
    <source>
        <dbReference type="ARBA" id="ARBA00023204"/>
    </source>
</evidence>
<gene>
    <name evidence="13" type="ORF">A5889_000491</name>
</gene>
<evidence type="ECO:0000256" key="3">
    <source>
        <dbReference type="ARBA" id="ARBA00022457"/>
    </source>
</evidence>
<dbReference type="GO" id="GO:0044715">
    <property type="term" value="F:8-oxo-dGDP phosphatase activity"/>
    <property type="evidence" value="ECO:0007669"/>
    <property type="project" value="TreeGrafter"/>
</dbReference>
<keyword evidence="5" id="KW-0479">Metal-binding</keyword>
<dbReference type="CDD" id="cd03425">
    <property type="entry name" value="NUDIX_MutT_NudA_like"/>
    <property type="match status" value="1"/>
</dbReference>
<dbReference type="PANTHER" id="PTHR47707">
    <property type="entry name" value="8-OXO-DGTP DIPHOSPHATASE"/>
    <property type="match status" value="1"/>
</dbReference>
<feature type="domain" description="Nudix hydrolase" evidence="12">
    <location>
        <begin position="53"/>
        <end position="177"/>
    </location>
</feature>
<dbReference type="PRINTS" id="PR00502">
    <property type="entry name" value="NUDIXFAMILY"/>
</dbReference>
<keyword evidence="7" id="KW-0378">Hydrolase</keyword>
<dbReference type="EMBL" id="NIBQ01000001">
    <property type="protein sequence ID" value="OUZ35016.1"/>
    <property type="molecule type" value="Genomic_DNA"/>
</dbReference>
<keyword evidence="6" id="KW-0227">DNA damage</keyword>
<evidence type="ECO:0000256" key="4">
    <source>
        <dbReference type="ARBA" id="ARBA00022705"/>
    </source>
</evidence>
<evidence type="ECO:0000256" key="5">
    <source>
        <dbReference type="ARBA" id="ARBA00022723"/>
    </source>
</evidence>
<evidence type="ECO:0000256" key="11">
    <source>
        <dbReference type="ARBA" id="ARBA00038905"/>
    </source>
</evidence>
<evidence type="ECO:0000256" key="1">
    <source>
        <dbReference type="ARBA" id="ARBA00001946"/>
    </source>
</evidence>
<comment type="caution">
    <text evidence="13">The sequence shown here is derived from an EMBL/GenBank/DDBJ whole genome shotgun (WGS) entry which is preliminary data.</text>
</comment>
<dbReference type="PROSITE" id="PS51462">
    <property type="entry name" value="NUDIX"/>
    <property type="match status" value="1"/>
</dbReference>
<comment type="catalytic activity">
    <reaction evidence="10">
        <text>8-oxo-dGTP + H2O = 8-oxo-dGMP + diphosphate + H(+)</text>
        <dbReference type="Rhea" id="RHEA:31575"/>
        <dbReference type="ChEBI" id="CHEBI:15377"/>
        <dbReference type="ChEBI" id="CHEBI:15378"/>
        <dbReference type="ChEBI" id="CHEBI:33019"/>
        <dbReference type="ChEBI" id="CHEBI:63224"/>
        <dbReference type="ChEBI" id="CHEBI:77896"/>
        <dbReference type="EC" id="3.6.1.55"/>
    </reaction>
</comment>
<comment type="cofactor">
    <cofactor evidence="1">
        <name>Mg(2+)</name>
        <dbReference type="ChEBI" id="CHEBI:18420"/>
    </cofactor>
</comment>
<keyword evidence="8" id="KW-0460">Magnesium</keyword>
<evidence type="ECO:0000259" key="12">
    <source>
        <dbReference type="PROSITE" id="PS51462"/>
    </source>
</evidence>
<dbReference type="GO" id="GO:0008413">
    <property type="term" value="F:8-oxo-7,8-dihydroguanosine triphosphate pyrophosphatase activity"/>
    <property type="evidence" value="ECO:0007669"/>
    <property type="project" value="TreeGrafter"/>
</dbReference>
<dbReference type="Gene3D" id="3.90.79.10">
    <property type="entry name" value="Nucleoside Triphosphate Pyrophosphohydrolase"/>
    <property type="match status" value="1"/>
</dbReference>
<organism evidence="13">
    <name type="scientific">Candidatus Enterococcus dunnyi</name>
    <dbReference type="NCBI Taxonomy" id="1834192"/>
    <lineage>
        <taxon>Bacteria</taxon>
        <taxon>Bacillati</taxon>
        <taxon>Bacillota</taxon>
        <taxon>Bacilli</taxon>
        <taxon>Lactobacillales</taxon>
        <taxon>Enterococcaceae</taxon>
        <taxon>Enterococcus</taxon>
    </lineage>
</organism>
<keyword evidence="4" id="KW-0235">DNA replication</keyword>
<evidence type="ECO:0000313" key="13">
    <source>
        <dbReference type="EMBL" id="OUZ35016.1"/>
    </source>
</evidence>
<evidence type="ECO:0000256" key="10">
    <source>
        <dbReference type="ARBA" id="ARBA00035861"/>
    </source>
</evidence>